<name>A0A834WA78_9FABA</name>
<dbReference type="Proteomes" id="UP000634136">
    <property type="component" value="Unassembled WGS sequence"/>
</dbReference>
<sequence>MALAASASGTIPPGLDELSVRCEKQKKFSITSPMTFTNSLVPTLIFVHDLREGVDGVGDPFGSVAGDRERPVGVVVAQAQEELDGGFRVGLEAGDHVGSHFLFVEVRNVFSIGGIAILVVVHSGCQNHVDFSDGHVLKILE</sequence>
<reference evidence="1" key="1">
    <citation type="submission" date="2020-09" db="EMBL/GenBank/DDBJ databases">
        <title>Genome-Enabled Discovery of Anthraquinone Biosynthesis in Senna tora.</title>
        <authorList>
            <person name="Kang S.-H."/>
            <person name="Pandey R.P."/>
            <person name="Lee C.-M."/>
            <person name="Sim J.-S."/>
            <person name="Jeong J.-T."/>
            <person name="Choi B.-S."/>
            <person name="Jung M."/>
            <person name="Ginzburg D."/>
            <person name="Zhao K."/>
            <person name="Won S.Y."/>
            <person name="Oh T.-J."/>
            <person name="Yu Y."/>
            <person name="Kim N.-H."/>
            <person name="Lee O.R."/>
            <person name="Lee T.-H."/>
            <person name="Bashyal P."/>
            <person name="Kim T.-S."/>
            <person name="Lee W.-H."/>
            <person name="Kawkins C."/>
            <person name="Kim C.-K."/>
            <person name="Kim J.S."/>
            <person name="Ahn B.O."/>
            <person name="Rhee S.Y."/>
            <person name="Sohng J.K."/>
        </authorList>
    </citation>
    <scope>NUCLEOTIDE SEQUENCE</scope>
    <source>
        <tissue evidence="1">Leaf</tissue>
    </source>
</reference>
<comment type="caution">
    <text evidence="1">The sequence shown here is derived from an EMBL/GenBank/DDBJ whole genome shotgun (WGS) entry which is preliminary data.</text>
</comment>
<gene>
    <name evidence="1" type="ORF">G2W53_028082</name>
</gene>
<proteinExistence type="predicted"/>
<protein>
    <submittedName>
        <fullName evidence="1">RuBisCO-associated protein</fullName>
    </submittedName>
</protein>
<evidence type="ECO:0000313" key="2">
    <source>
        <dbReference type="Proteomes" id="UP000634136"/>
    </source>
</evidence>
<dbReference type="EMBL" id="JAAIUW010000009">
    <property type="protein sequence ID" value="KAF7814113.1"/>
    <property type="molecule type" value="Genomic_DNA"/>
</dbReference>
<organism evidence="1 2">
    <name type="scientific">Senna tora</name>
    <dbReference type="NCBI Taxonomy" id="362788"/>
    <lineage>
        <taxon>Eukaryota</taxon>
        <taxon>Viridiplantae</taxon>
        <taxon>Streptophyta</taxon>
        <taxon>Embryophyta</taxon>
        <taxon>Tracheophyta</taxon>
        <taxon>Spermatophyta</taxon>
        <taxon>Magnoliopsida</taxon>
        <taxon>eudicotyledons</taxon>
        <taxon>Gunneridae</taxon>
        <taxon>Pentapetalae</taxon>
        <taxon>rosids</taxon>
        <taxon>fabids</taxon>
        <taxon>Fabales</taxon>
        <taxon>Fabaceae</taxon>
        <taxon>Caesalpinioideae</taxon>
        <taxon>Cassia clade</taxon>
        <taxon>Senna</taxon>
    </lineage>
</organism>
<evidence type="ECO:0000313" key="1">
    <source>
        <dbReference type="EMBL" id="KAF7814113.1"/>
    </source>
</evidence>
<accession>A0A834WA78</accession>
<dbReference type="AlphaFoldDB" id="A0A834WA78"/>
<keyword evidence="2" id="KW-1185">Reference proteome</keyword>